<dbReference type="Pfam" id="PF14175">
    <property type="entry name" value="YaaC"/>
    <property type="match status" value="1"/>
</dbReference>
<dbReference type="InterPro" id="IPR026988">
    <property type="entry name" value="YaaC-like"/>
</dbReference>
<reference evidence="1" key="2">
    <citation type="submission" date="2020-09" db="EMBL/GenBank/DDBJ databases">
        <authorList>
            <person name="Sun Q."/>
            <person name="Zhou Y."/>
        </authorList>
    </citation>
    <scope>NUCLEOTIDE SEQUENCE</scope>
    <source>
        <strain evidence="1">CGMCC 1.12777</strain>
    </source>
</reference>
<gene>
    <name evidence="1" type="ORF">GCM10007096_16380</name>
</gene>
<accession>A0A8J3ELS3</accession>
<sequence>MDYQTVWAPFLPFKSVNFTQKFLRALYEKNKVDEPLSYSYKNGYTFCYYIDHGRKFYQQAESAPYEIKPVLLFYGAVQLIKAVLLSIDEKYPRNTEVLAHGLSTRKRKSQNYEFSQDTVHIQKRGLFSYTAQTLFHLGDLEGLKFKMEDLMMRIPDMQQLFLQMRERITCRPITKQNDSTYKTSQGILDDLHMTSQRFFQFLDGDLVPVERNPTTELYFKFANKRGFSSLFYIQKDLYGHYYLPSFRKGFFELPELLVHLILLYNLSMISRYETEWWSDLHLHHTSIDLPFIHRFIDLTPLKFPQMIAEHLSLNRENIINK</sequence>
<name>A0A8J3ELS3_9BACL</name>
<reference evidence="1" key="1">
    <citation type="journal article" date="2014" name="Int. J. Syst. Evol. Microbiol.">
        <title>Complete genome sequence of Corynebacterium casei LMG S-19264T (=DSM 44701T), isolated from a smear-ripened cheese.</title>
        <authorList>
            <consortium name="US DOE Joint Genome Institute (JGI-PGF)"/>
            <person name="Walter F."/>
            <person name="Albersmeier A."/>
            <person name="Kalinowski J."/>
            <person name="Ruckert C."/>
        </authorList>
    </citation>
    <scope>NUCLEOTIDE SEQUENCE</scope>
    <source>
        <strain evidence="1">CGMCC 1.12777</strain>
    </source>
</reference>
<keyword evidence="2" id="KW-1185">Reference proteome</keyword>
<evidence type="ECO:0000313" key="1">
    <source>
        <dbReference type="EMBL" id="GGH80254.1"/>
    </source>
</evidence>
<protein>
    <recommendedName>
        <fullName evidence="3">YaaC-like Protein</fullName>
    </recommendedName>
</protein>
<evidence type="ECO:0008006" key="3">
    <source>
        <dbReference type="Google" id="ProtNLM"/>
    </source>
</evidence>
<dbReference type="RefSeq" id="WP_188496918.1">
    <property type="nucleotide sequence ID" value="NZ_BMFV01000010.1"/>
</dbReference>
<dbReference type="AlphaFoldDB" id="A0A8J3ELS3"/>
<dbReference type="EMBL" id="BMFV01000010">
    <property type="protein sequence ID" value="GGH80254.1"/>
    <property type="molecule type" value="Genomic_DNA"/>
</dbReference>
<dbReference type="Proteomes" id="UP000656813">
    <property type="component" value="Unassembled WGS sequence"/>
</dbReference>
<organism evidence="1 2">
    <name type="scientific">Pullulanibacillus pueri</name>
    <dbReference type="NCBI Taxonomy" id="1437324"/>
    <lineage>
        <taxon>Bacteria</taxon>
        <taxon>Bacillati</taxon>
        <taxon>Bacillota</taxon>
        <taxon>Bacilli</taxon>
        <taxon>Bacillales</taxon>
        <taxon>Sporolactobacillaceae</taxon>
        <taxon>Pullulanibacillus</taxon>
    </lineage>
</organism>
<proteinExistence type="predicted"/>
<comment type="caution">
    <text evidence="1">The sequence shown here is derived from an EMBL/GenBank/DDBJ whole genome shotgun (WGS) entry which is preliminary data.</text>
</comment>
<evidence type="ECO:0000313" key="2">
    <source>
        <dbReference type="Proteomes" id="UP000656813"/>
    </source>
</evidence>